<dbReference type="InterPro" id="IPR003331">
    <property type="entry name" value="UDP_GlcNAc_Epimerase_2_dom"/>
</dbReference>
<name>A0A0B6X2P5_9BACT</name>
<protein>
    <submittedName>
        <fullName evidence="3">UDP-N-acetylglucosamine 2-epimerase</fullName>
        <ecNumber evidence="3">5.1.3.14</ecNumber>
    </submittedName>
</protein>
<evidence type="ECO:0000313" key="4">
    <source>
        <dbReference type="Proteomes" id="UP000031518"/>
    </source>
</evidence>
<dbReference type="EC" id="5.1.3.14" evidence="3"/>
<evidence type="ECO:0000256" key="1">
    <source>
        <dbReference type="RuleBase" id="RU003513"/>
    </source>
</evidence>
<dbReference type="EMBL" id="CBXV010000008">
    <property type="protein sequence ID" value="CDM66580.1"/>
    <property type="molecule type" value="Genomic_DNA"/>
</dbReference>
<comment type="similarity">
    <text evidence="1">Belongs to the UDP-N-acetylglucosamine 2-epimerase family.</text>
</comment>
<evidence type="ECO:0000259" key="2">
    <source>
        <dbReference type="Pfam" id="PF02350"/>
    </source>
</evidence>
<dbReference type="Pfam" id="PF02350">
    <property type="entry name" value="Epimerase_2"/>
    <property type="match status" value="1"/>
</dbReference>
<dbReference type="STRING" id="454194.PYK22_02612"/>
<dbReference type="PANTHER" id="PTHR43174:SF1">
    <property type="entry name" value="UDP-N-ACETYLGLUCOSAMINE 2-EPIMERASE"/>
    <property type="match status" value="1"/>
</dbReference>
<feature type="domain" description="UDP-N-acetylglucosamine 2-epimerase" evidence="2">
    <location>
        <begin position="27"/>
        <end position="361"/>
    </location>
</feature>
<gene>
    <name evidence="3" type="ORF">PYK22_02612</name>
</gene>
<reference evidence="3 4" key="2">
    <citation type="submission" date="2015-01" db="EMBL/GenBank/DDBJ databases">
        <title>Complete genome sequence of Pyrinomonas methylaliphatogenes type strain K22T.</title>
        <authorList>
            <person name="Lee K.C.Y."/>
            <person name="Power J.F."/>
            <person name="Dunfield P.F."/>
            <person name="Morgan X.C."/>
            <person name="Huttenhower C."/>
            <person name="Stott M.B."/>
        </authorList>
    </citation>
    <scope>NUCLEOTIDE SEQUENCE [LARGE SCALE GENOMIC DNA]</scope>
    <source>
        <strain evidence="3 4">K22</strain>
    </source>
</reference>
<dbReference type="OrthoDB" id="9803238at2"/>
<proteinExistence type="inferred from homology"/>
<dbReference type="Proteomes" id="UP000031518">
    <property type="component" value="Unassembled WGS sequence"/>
</dbReference>
<dbReference type="InterPro" id="IPR029767">
    <property type="entry name" value="WecB-like"/>
</dbReference>
<dbReference type="RefSeq" id="WP_041977937.1">
    <property type="nucleotide sequence ID" value="NZ_CBXV010000008.1"/>
</dbReference>
<keyword evidence="1 3" id="KW-0413">Isomerase</keyword>
<dbReference type="PANTHER" id="PTHR43174">
    <property type="entry name" value="UDP-N-ACETYLGLUCOSAMINE 2-EPIMERASE"/>
    <property type="match status" value="1"/>
</dbReference>
<evidence type="ECO:0000313" key="3">
    <source>
        <dbReference type="EMBL" id="CDM66580.1"/>
    </source>
</evidence>
<reference evidence="3 4" key="1">
    <citation type="submission" date="2013-12" db="EMBL/GenBank/DDBJ databases">
        <authorList>
            <person name="Stott M."/>
        </authorList>
    </citation>
    <scope>NUCLEOTIDE SEQUENCE [LARGE SCALE GENOMIC DNA]</scope>
    <source>
        <strain evidence="3 4">K22</strain>
    </source>
</reference>
<dbReference type="NCBIfam" id="TIGR00236">
    <property type="entry name" value="wecB"/>
    <property type="match status" value="1"/>
</dbReference>
<dbReference type="SUPFAM" id="SSF53756">
    <property type="entry name" value="UDP-Glycosyltransferase/glycogen phosphorylase"/>
    <property type="match status" value="1"/>
</dbReference>
<sequence length="366" mass="40616">MLKTIVVAGARPNFMKVAPIIRAMRRRADEFTPILVHTGQHYDAQMSDAFLRDLELPEPDVYLGVGSGTHAEQTAAVMTRFEPIVARERPDWVVVVGDVNSTLACALVCAKMCVKVAHVEAGLRSRDRTMPEEINRLLTDQIADLLLTPSPDADENLLREGISPERIKLVGNVMIDSLFENLARAARSNVRERLGLQVGQYIVATLHRPSNVDEPQTLARLLGAFDEIGKALPVIFPAHPRTEARLDEFNLRGCYSAERVRLIEPLGYLDFLQLFSGARLVLTDSGGIQEETTALGIPCLTLRENTERPITVTMGTNKIVGTDRARIVEEASRALTEEIRRAPTRIPLWDGRTADRILDALLEASR</sequence>
<dbReference type="CDD" id="cd03786">
    <property type="entry name" value="GTB_UDP-GlcNAc_2-Epimerase"/>
    <property type="match status" value="1"/>
</dbReference>
<dbReference type="Gene3D" id="3.40.50.2000">
    <property type="entry name" value="Glycogen Phosphorylase B"/>
    <property type="match status" value="2"/>
</dbReference>
<accession>A0A0B6X2P5</accession>
<organism evidence="3 4">
    <name type="scientific">Pyrinomonas methylaliphatogenes</name>
    <dbReference type="NCBI Taxonomy" id="454194"/>
    <lineage>
        <taxon>Bacteria</taxon>
        <taxon>Pseudomonadati</taxon>
        <taxon>Acidobacteriota</taxon>
        <taxon>Blastocatellia</taxon>
        <taxon>Blastocatellales</taxon>
        <taxon>Pyrinomonadaceae</taxon>
        <taxon>Pyrinomonas</taxon>
    </lineage>
</organism>
<dbReference type="GO" id="GO:0008761">
    <property type="term" value="F:UDP-N-acetylglucosamine 2-epimerase activity"/>
    <property type="evidence" value="ECO:0007669"/>
    <property type="project" value="UniProtKB-EC"/>
</dbReference>
<dbReference type="AlphaFoldDB" id="A0A0B6X2P5"/>
<keyword evidence="4" id="KW-1185">Reference proteome</keyword>